<evidence type="ECO:0000313" key="2">
    <source>
        <dbReference type="EMBL" id="MPC79052.1"/>
    </source>
</evidence>
<feature type="compositionally biased region" description="Basic and acidic residues" evidence="1">
    <location>
        <begin position="20"/>
        <end position="31"/>
    </location>
</feature>
<keyword evidence="3" id="KW-1185">Reference proteome</keyword>
<dbReference type="EMBL" id="VSRR010050104">
    <property type="protein sequence ID" value="MPC79052.1"/>
    <property type="molecule type" value="Genomic_DNA"/>
</dbReference>
<dbReference type="AlphaFoldDB" id="A0A5B7I5N9"/>
<evidence type="ECO:0000313" key="3">
    <source>
        <dbReference type="Proteomes" id="UP000324222"/>
    </source>
</evidence>
<proteinExistence type="predicted"/>
<reference evidence="2 3" key="1">
    <citation type="submission" date="2019-05" db="EMBL/GenBank/DDBJ databases">
        <title>Another draft genome of Portunus trituberculatus and its Hox gene families provides insights of decapod evolution.</title>
        <authorList>
            <person name="Jeong J.-H."/>
            <person name="Song I."/>
            <person name="Kim S."/>
            <person name="Choi T."/>
            <person name="Kim D."/>
            <person name="Ryu S."/>
            <person name="Kim W."/>
        </authorList>
    </citation>
    <scope>NUCLEOTIDE SEQUENCE [LARGE SCALE GENOMIC DNA]</scope>
    <source>
        <tissue evidence="2">Muscle</tissue>
    </source>
</reference>
<comment type="caution">
    <text evidence="2">The sequence shown here is derived from an EMBL/GenBank/DDBJ whole genome shotgun (WGS) entry which is preliminary data.</text>
</comment>
<gene>
    <name evidence="2" type="ORF">E2C01_073564</name>
</gene>
<sequence>MNTKKIRKHRNGKPHHKTQHAREEHSQKDPQEPADPEDPVTSSLMSRLYESGVAMKRRQI</sequence>
<feature type="region of interest" description="Disordered" evidence="1">
    <location>
        <begin position="1"/>
        <end position="60"/>
    </location>
</feature>
<protein>
    <submittedName>
        <fullName evidence="2">Uncharacterized protein</fullName>
    </submittedName>
</protein>
<feature type="compositionally biased region" description="Basic residues" evidence="1">
    <location>
        <begin position="1"/>
        <end position="19"/>
    </location>
</feature>
<organism evidence="2 3">
    <name type="scientific">Portunus trituberculatus</name>
    <name type="common">Swimming crab</name>
    <name type="synonym">Neptunus trituberculatus</name>
    <dbReference type="NCBI Taxonomy" id="210409"/>
    <lineage>
        <taxon>Eukaryota</taxon>
        <taxon>Metazoa</taxon>
        <taxon>Ecdysozoa</taxon>
        <taxon>Arthropoda</taxon>
        <taxon>Crustacea</taxon>
        <taxon>Multicrustacea</taxon>
        <taxon>Malacostraca</taxon>
        <taxon>Eumalacostraca</taxon>
        <taxon>Eucarida</taxon>
        <taxon>Decapoda</taxon>
        <taxon>Pleocyemata</taxon>
        <taxon>Brachyura</taxon>
        <taxon>Eubrachyura</taxon>
        <taxon>Portunoidea</taxon>
        <taxon>Portunidae</taxon>
        <taxon>Portuninae</taxon>
        <taxon>Portunus</taxon>
    </lineage>
</organism>
<accession>A0A5B7I5N9</accession>
<name>A0A5B7I5N9_PORTR</name>
<evidence type="ECO:0000256" key="1">
    <source>
        <dbReference type="SAM" id="MobiDB-lite"/>
    </source>
</evidence>
<dbReference type="Proteomes" id="UP000324222">
    <property type="component" value="Unassembled WGS sequence"/>
</dbReference>